<evidence type="ECO:0000256" key="12">
    <source>
        <dbReference type="ARBA" id="ARBA00023316"/>
    </source>
</evidence>
<dbReference type="Pfam" id="PF01225">
    <property type="entry name" value="Mur_ligase"/>
    <property type="match status" value="1"/>
</dbReference>
<dbReference type="SUPFAM" id="SSF53623">
    <property type="entry name" value="MurD-like peptide ligases, catalytic domain"/>
    <property type="match status" value="1"/>
</dbReference>
<evidence type="ECO:0000256" key="4">
    <source>
        <dbReference type="ARBA" id="ARBA00022490"/>
    </source>
</evidence>
<dbReference type="GO" id="GO:0008763">
    <property type="term" value="F:UDP-N-acetylmuramate-L-alanine ligase activity"/>
    <property type="evidence" value="ECO:0007669"/>
    <property type="project" value="UniProtKB-UniRule"/>
</dbReference>
<comment type="subcellular location">
    <subcellularLocation>
        <location evidence="1 14">Cytoplasm</location>
    </subcellularLocation>
</comment>
<dbReference type="Gene3D" id="3.40.50.720">
    <property type="entry name" value="NAD(P)-binding Rossmann-like Domain"/>
    <property type="match status" value="1"/>
</dbReference>
<keyword evidence="11 14" id="KW-0131">Cell cycle</keyword>
<dbReference type="UniPathway" id="UPA00219"/>
<dbReference type="HAMAP" id="MF_00046">
    <property type="entry name" value="MurC"/>
    <property type="match status" value="1"/>
</dbReference>
<dbReference type="InterPro" id="IPR050061">
    <property type="entry name" value="MurCDEF_pg_biosynth"/>
</dbReference>
<dbReference type="GO" id="GO:0051301">
    <property type="term" value="P:cell division"/>
    <property type="evidence" value="ECO:0007669"/>
    <property type="project" value="UniProtKB-KW"/>
</dbReference>
<dbReference type="InterPro" id="IPR036565">
    <property type="entry name" value="Mur-like_cat_sf"/>
</dbReference>
<sequence length="509" mass="52870">MSTSEPTAEQARLPESMNPPFPPRPQLSGLGRVHFIGIGGTGMSAVAELLLEHGLSVSGSDAKDGPVLDALREKGARVFVPQAAENIEQADTVVISTAIRESNPELAAARARGLRVLHRSDALAAAMGVQRTIAVAGTHGKTTTSSMIAVMLDAAGADPSFAVGARIAALGTNARLGRTDDDAWFVAEADESDGSFLKYAPSIAVVTNVEPDHLDFYGTPAAVHLAFERFAETLGQDGVLVICADDDGAAQLARARRRAGARVLTYGTDAAADLRIEDITGEGTASSARLAWQLPEAAGGARGGVTLHLAVPGTHNLRNAAAAMACALLVGVDPQAAARGLSEFTGSARRFERRGQARGVTVFDDYAHHPTEVAAALQAARTVAAGGTVYAIFQPHLFSRTRAFAREFAEALSLADRAFVVDVFPAREEPIEGVSSHLITDAGFSEVRYAASGREAATRIASSAAAGDIVLTIGAGDVTTYGAFVLEALAEDERRAPGDAAQDPAESAR</sequence>
<dbReference type="PANTHER" id="PTHR43445:SF3">
    <property type="entry name" value="UDP-N-ACETYLMURAMATE--L-ALANINE LIGASE"/>
    <property type="match status" value="1"/>
</dbReference>
<dbReference type="GO" id="GO:0071555">
    <property type="term" value="P:cell wall organization"/>
    <property type="evidence" value="ECO:0007669"/>
    <property type="project" value="UniProtKB-KW"/>
</dbReference>
<feature type="region of interest" description="Disordered" evidence="15">
    <location>
        <begin position="1"/>
        <end position="23"/>
    </location>
</feature>
<comment type="caution">
    <text evidence="19">The sequence shown here is derived from an EMBL/GenBank/DDBJ whole genome shotgun (WGS) entry which is preliminary data.</text>
</comment>
<gene>
    <name evidence="14" type="primary">murC</name>
    <name evidence="19" type="ORF">AN277_0209475</name>
</gene>
<dbReference type="AlphaFoldDB" id="A0A199NR62"/>
<dbReference type="Proteomes" id="UP000053171">
    <property type="component" value="Unassembled WGS sequence"/>
</dbReference>
<evidence type="ECO:0000256" key="8">
    <source>
        <dbReference type="ARBA" id="ARBA00022840"/>
    </source>
</evidence>
<dbReference type="NCBIfam" id="TIGR01082">
    <property type="entry name" value="murC"/>
    <property type="match status" value="1"/>
</dbReference>
<dbReference type="GO" id="GO:0008360">
    <property type="term" value="P:regulation of cell shape"/>
    <property type="evidence" value="ECO:0007669"/>
    <property type="project" value="UniProtKB-KW"/>
</dbReference>
<dbReference type="EC" id="6.3.2.8" evidence="3 14"/>
<name>A0A199NR62_9MICC</name>
<dbReference type="InterPro" id="IPR005758">
    <property type="entry name" value="UDP-N-AcMur_Ala_ligase_MurC"/>
</dbReference>
<evidence type="ECO:0000256" key="14">
    <source>
        <dbReference type="HAMAP-Rule" id="MF_00046"/>
    </source>
</evidence>
<evidence type="ECO:0000256" key="6">
    <source>
        <dbReference type="ARBA" id="ARBA00022618"/>
    </source>
</evidence>
<evidence type="ECO:0000259" key="18">
    <source>
        <dbReference type="Pfam" id="PF08245"/>
    </source>
</evidence>
<accession>A0A199NR62</accession>
<evidence type="ECO:0000256" key="13">
    <source>
        <dbReference type="ARBA" id="ARBA00047833"/>
    </source>
</evidence>
<evidence type="ECO:0000256" key="7">
    <source>
        <dbReference type="ARBA" id="ARBA00022741"/>
    </source>
</evidence>
<evidence type="ECO:0000256" key="5">
    <source>
        <dbReference type="ARBA" id="ARBA00022598"/>
    </source>
</evidence>
<dbReference type="GO" id="GO:0009252">
    <property type="term" value="P:peptidoglycan biosynthetic process"/>
    <property type="evidence" value="ECO:0007669"/>
    <property type="project" value="UniProtKB-UniRule"/>
</dbReference>
<dbReference type="InterPro" id="IPR004101">
    <property type="entry name" value="Mur_ligase_C"/>
</dbReference>
<dbReference type="EMBL" id="LJBJ02000024">
    <property type="protein sequence ID" value="OAX51305.1"/>
    <property type="molecule type" value="Genomic_DNA"/>
</dbReference>
<evidence type="ECO:0000256" key="9">
    <source>
        <dbReference type="ARBA" id="ARBA00022960"/>
    </source>
</evidence>
<keyword evidence="8 14" id="KW-0067">ATP-binding</keyword>
<feature type="binding site" evidence="14">
    <location>
        <begin position="137"/>
        <end position="143"/>
    </location>
    <ligand>
        <name>ATP</name>
        <dbReference type="ChEBI" id="CHEBI:30616"/>
    </ligand>
</feature>
<comment type="similarity">
    <text evidence="14">Belongs to the MurCDEF family.</text>
</comment>
<dbReference type="GO" id="GO:0005524">
    <property type="term" value="F:ATP binding"/>
    <property type="evidence" value="ECO:0007669"/>
    <property type="project" value="UniProtKB-UniRule"/>
</dbReference>
<evidence type="ECO:0000259" key="16">
    <source>
        <dbReference type="Pfam" id="PF01225"/>
    </source>
</evidence>
<evidence type="ECO:0000256" key="2">
    <source>
        <dbReference type="ARBA" id="ARBA00004752"/>
    </source>
</evidence>
<protein>
    <recommendedName>
        <fullName evidence="3 14">UDP-N-acetylmuramate--L-alanine ligase</fullName>
        <ecNumber evidence="3 14">6.3.2.8</ecNumber>
    </recommendedName>
    <alternativeName>
        <fullName evidence="14">UDP-N-acetylmuramoyl-L-alanine synthetase</fullName>
    </alternativeName>
</protein>
<evidence type="ECO:0000256" key="15">
    <source>
        <dbReference type="SAM" id="MobiDB-lite"/>
    </source>
</evidence>
<feature type="domain" description="Mur ligase N-terminal catalytic" evidence="16">
    <location>
        <begin position="33"/>
        <end position="128"/>
    </location>
</feature>
<comment type="function">
    <text evidence="14">Cell wall formation.</text>
</comment>
<dbReference type="Pfam" id="PF02875">
    <property type="entry name" value="Mur_ligase_C"/>
    <property type="match status" value="1"/>
</dbReference>
<evidence type="ECO:0000256" key="11">
    <source>
        <dbReference type="ARBA" id="ARBA00023306"/>
    </source>
</evidence>
<comment type="pathway">
    <text evidence="2 14">Cell wall biogenesis; peptidoglycan biosynthesis.</text>
</comment>
<reference evidence="19" key="1">
    <citation type="submission" date="2016-06" db="EMBL/GenBank/DDBJ databases">
        <title>Identification of putative biosynthetic pathways for the production of bioactive secondary metabolites by the marine actinomycete Kocuria kristinae RUTW2-3.</title>
        <authorList>
            <person name="Waterworth S.C."/>
            <person name="Walmsley T.A."/>
            <person name="Matongo T."/>
            <person name="Davies-Coleman M.T."/>
            <person name="Dorrington R.A."/>
        </authorList>
    </citation>
    <scope>NUCLEOTIDE SEQUENCE [LARGE SCALE GENOMIC DNA]</scope>
    <source>
        <strain evidence="19">RUTW2-3</strain>
    </source>
</reference>
<keyword evidence="6 14" id="KW-0132">Cell division</keyword>
<dbReference type="Gene3D" id="3.90.190.20">
    <property type="entry name" value="Mur ligase, C-terminal domain"/>
    <property type="match status" value="1"/>
</dbReference>
<dbReference type="RefSeq" id="WP_064725773.1">
    <property type="nucleotide sequence ID" value="NZ_LJBJ02000024.1"/>
</dbReference>
<keyword evidence="12 14" id="KW-0961">Cell wall biogenesis/degradation</keyword>
<dbReference type="InterPro" id="IPR013221">
    <property type="entry name" value="Mur_ligase_cen"/>
</dbReference>
<keyword evidence="5 14" id="KW-0436">Ligase</keyword>
<comment type="catalytic activity">
    <reaction evidence="13 14">
        <text>UDP-N-acetyl-alpha-D-muramate + L-alanine + ATP = UDP-N-acetyl-alpha-D-muramoyl-L-alanine + ADP + phosphate + H(+)</text>
        <dbReference type="Rhea" id="RHEA:23372"/>
        <dbReference type="ChEBI" id="CHEBI:15378"/>
        <dbReference type="ChEBI" id="CHEBI:30616"/>
        <dbReference type="ChEBI" id="CHEBI:43474"/>
        <dbReference type="ChEBI" id="CHEBI:57972"/>
        <dbReference type="ChEBI" id="CHEBI:70757"/>
        <dbReference type="ChEBI" id="CHEBI:83898"/>
        <dbReference type="ChEBI" id="CHEBI:456216"/>
        <dbReference type="EC" id="6.3.2.8"/>
    </reaction>
</comment>
<dbReference type="SUPFAM" id="SSF53244">
    <property type="entry name" value="MurD-like peptide ligases, peptide-binding domain"/>
    <property type="match status" value="1"/>
</dbReference>
<dbReference type="GO" id="GO:0005737">
    <property type="term" value="C:cytoplasm"/>
    <property type="evidence" value="ECO:0007669"/>
    <property type="project" value="UniProtKB-SubCell"/>
</dbReference>
<organism evidence="19 20">
    <name type="scientific">Rothia kristinae</name>
    <dbReference type="NCBI Taxonomy" id="37923"/>
    <lineage>
        <taxon>Bacteria</taxon>
        <taxon>Bacillati</taxon>
        <taxon>Actinomycetota</taxon>
        <taxon>Actinomycetes</taxon>
        <taxon>Micrococcales</taxon>
        <taxon>Micrococcaceae</taxon>
        <taxon>Rothia</taxon>
    </lineage>
</organism>
<evidence type="ECO:0000256" key="10">
    <source>
        <dbReference type="ARBA" id="ARBA00022984"/>
    </source>
</evidence>
<evidence type="ECO:0000259" key="17">
    <source>
        <dbReference type="Pfam" id="PF02875"/>
    </source>
</evidence>
<keyword evidence="20" id="KW-1185">Reference proteome</keyword>
<dbReference type="InterPro" id="IPR036615">
    <property type="entry name" value="Mur_ligase_C_dom_sf"/>
</dbReference>
<keyword evidence="7 14" id="KW-0547">Nucleotide-binding</keyword>
<dbReference type="SUPFAM" id="SSF51984">
    <property type="entry name" value="MurCD N-terminal domain"/>
    <property type="match status" value="1"/>
</dbReference>
<evidence type="ECO:0000256" key="3">
    <source>
        <dbReference type="ARBA" id="ARBA00012211"/>
    </source>
</evidence>
<dbReference type="Gene3D" id="3.40.1190.10">
    <property type="entry name" value="Mur-like, catalytic domain"/>
    <property type="match status" value="1"/>
</dbReference>
<keyword evidence="4 14" id="KW-0963">Cytoplasm</keyword>
<dbReference type="Pfam" id="PF08245">
    <property type="entry name" value="Mur_ligase_M"/>
    <property type="match status" value="1"/>
</dbReference>
<proteinExistence type="inferred from homology"/>
<evidence type="ECO:0000256" key="1">
    <source>
        <dbReference type="ARBA" id="ARBA00004496"/>
    </source>
</evidence>
<evidence type="ECO:0000313" key="20">
    <source>
        <dbReference type="Proteomes" id="UP000053171"/>
    </source>
</evidence>
<keyword evidence="9 14" id="KW-0133">Cell shape</keyword>
<feature type="domain" description="Mur ligase central" evidence="18">
    <location>
        <begin position="135"/>
        <end position="327"/>
    </location>
</feature>
<dbReference type="InterPro" id="IPR000713">
    <property type="entry name" value="Mur_ligase_N"/>
</dbReference>
<evidence type="ECO:0000313" key="19">
    <source>
        <dbReference type="EMBL" id="OAX51305.1"/>
    </source>
</evidence>
<dbReference type="PANTHER" id="PTHR43445">
    <property type="entry name" value="UDP-N-ACETYLMURAMATE--L-ALANINE LIGASE-RELATED"/>
    <property type="match status" value="1"/>
</dbReference>
<keyword evidence="10 14" id="KW-0573">Peptidoglycan synthesis</keyword>
<feature type="domain" description="Mur ligase C-terminal" evidence="17">
    <location>
        <begin position="349"/>
        <end position="476"/>
    </location>
</feature>